<dbReference type="AlphaFoldDB" id="A0A0D9QGY9"/>
<dbReference type="GO" id="GO:0034715">
    <property type="term" value="C:pICln-Sm protein complex"/>
    <property type="evidence" value="ECO:0007669"/>
    <property type="project" value="TreeGrafter"/>
</dbReference>
<feature type="region of interest" description="Disordered" evidence="5">
    <location>
        <begin position="258"/>
        <end position="288"/>
    </location>
</feature>
<dbReference type="GO" id="GO:0045292">
    <property type="term" value="P:mRNA cis splicing, via spliceosome"/>
    <property type="evidence" value="ECO:0007669"/>
    <property type="project" value="TreeGrafter"/>
</dbReference>
<reference evidence="6 7" key="1">
    <citation type="submission" date="2014-03" db="EMBL/GenBank/DDBJ databases">
        <title>The Genome Sequence of Plasmodium fragile nilgiri.</title>
        <authorList>
            <consortium name="The Broad Institute Genomics Platform"/>
            <consortium name="The Broad Institute Genome Sequencing Center for Infectious Disease"/>
            <person name="Neafsey D."/>
            <person name="Duraisingh M."/>
            <person name="Young S.K."/>
            <person name="Zeng Q."/>
            <person name="Gargeya S."/>
            <person name="Abouelleil A."/>
            <person name="Alvarado L."/>
            <person name="Chapman S.B."/>
            <person name="Gainer-Dewar J."/>
            <person name="Goldberg J."/>
            <person name="Griggs A."/>
            <person name="Gujja S."/>
            <person name="Hansen M."/>
            <person name="Howarth C."/>
            <person name="Imamovic A."/>
            <person name="Larimer J."/>
            <person name="Pearson M."/>
            <person name="Poon T.W."/>
            <person name="Priest M."/>
            <person name="Roberts A."/>
            <person name="Saif S."/>
            <person name="Shea T."/>
            <person name="Sykes S."/>
            <person name="Wortman J."/>
            <person name="Nusbaum C."/>
            <person name="Birren B."/>
        </authorList>
    </citation>
    <scope>NUCLEOTIDE SEQUENCE [LARGE SCALE GENOMIC DNA]</scope>
    <source>
        <strain evidence="7">nilgiri</strain>
    </source>
</reference>
<dbReference type="Proteomes" id="UP000054561">
    <property type="component" value="Unassembled WGS sequence"/>
</dbReference>
<name>A0A0D9QGY9_PLAFR</name>
<evidence type="ECO:0000256" key="3">
    <source>
        <dbReference type="ARBA" id="ARBA00022490"/>
    </source>
</evidence>
<dbReference type="InterPro" id="IPR011993">
    <property type="entry name" value="PH-like_dom_sf"/>
</dbReference>
<keyword evidence="3" id="KW-0963">Cytoplasm</keyword>
<gene>
    <name evidence="6" type="ORF">AK88_04049</name>
</gene>
<comment type="subcellular location">
    <subcellularLocation>
        <location evidence="2">Cytoplasm</location>
    </subcellularLocation>
    <subcellularLocation>
        <location evidence="1">Nucleus</location>
    </subcellularLocation>
</comment>
<feature type="compositionally biased region" description="Acidic residues" evidence="5">
    <location>
        <begin position="221"/>
        <end position="235"/>
    </location>
</feature>
<dbReference type="PANTHER" id="PTHR21399:SF0">
    <property type="entry name" value="METHYLOSOME SUBUNIT PICLN"/>
    <property type="match status" value="1"/>
</dbReference>
<evidence type="ECO:0000256" key="2">
    <source>
        <dbReference type="ARBA" id="ARBA00004496"/>
    </source>
</evidence>
<dbReference type="GO" id="GO:0000387">
    <property type="term" value="P:spliceosomal snRNP assembly"/>
    <property type="evidence" value="ECO:0007669"/>
    <property type="project" value="TreeGrafter"/>
</dbReference>
<dbReference type="EMBL" id="KQ001696">
    <property type="protein sequence ID" value="KJP86330.1"/>
    <property type="molecule type" value="Genomic_DNA"/>
</dbReference>
<dbReference type="InterPro" id="IPR039924">
    <property type="entry name" value="ICln/Lot5/Saf5"/>
</dbReference>
<proteinExistence type="predicted"/>
<dbReference type="GO" id="GO:0005829">
    <property type="term" value="C:cytosol"/>
    <property type="evidence" value="ECO:0007669"/>
    <property type="project" value="TreeGrafter"/>
</dbReference>
<evidence type="ECO:0000256" key="5">
    <source>
        <dbReference type="SAM" id="MobiDB-lite"/>
    </source>
</evidence>
<dbReference type="OMA" id="KLYIMEK"/>
<keyword evidence="7" id="KW-1185">Reference proteome</keyword>
<organism evidence="6 7">
    <name type="scientific">Plasmodium fragile</name>
    <dbReference type="NCBI Taxonomy" id="5857"/>
    <lineage>
        <taxon>Eukaryota</taxon>
        <taxon>Sar</taxon>
        <taxon>Alveolata</taxon>
        <taxon>Apicomplexa</taxon>
        <taxon>Aconoidasida</taxon>
        <taxon>Haemosporida</taxon>
        <taxon>Plasmodiidae</taxon>
        <taxon>Plasmodium</taxon>
        <taxon>Plasmodium (Plasmodium)</taxon>
    </lineage>
</organism>
<dbReference type="Gene3D" id="2.30.29.30">
    <property type="entry name" value="Pleckstrin-homology domain (PH domain)/Phosphotyrosine-binding domain (PTB)"/>
    <property type="match status" value="1"/>
</dbReference>
<evidence type="ECO:0000313" key="7">
    <source>
        <dbReference type="Proteomes" id="UP000054561"/>
    </source>
</evidence>
<dbReference type="Pfam" id="PF03517">
    <property type="entry name" value="Voldacs"/>
    <property type="match status" value="1"/>
</dbReference>
<dbReference type="GeneID" id="24269363"/>
<feature type="region of interest" description="Disordered" evidence="5">
    <location>
        <begin position="211"/>
        <end position="237"/>
    </location>
</feature>
<protein>
    <recommendedName>
        <fullName evidence="8">Voldacs domain-containing protein</fullName>
    </recommendedName>
</protein>
<feature type="compositionally biased region" description="Acidic residues" evidence="5">
    <location>
        <begin position="267"/>
        <end position="288"/>
    </location>
</feature>
<dbReference type="GO" id="GO:0005681">
    <property type="term" value="C:spliceosomal complex"/>
    <property type="evidence" value="ECO:0007669"/>
    <property type="project" value="TreeGrafter"/>
</dbReference>
<dbReference type="VEuPathDB" id="PlasmoDB:AK88_04049"/>
<keyword evidence="4" id="KW-0539">Nucleus</keyword>
<evidence type="ECO:0000256" key="4">
    <source>
        <dbReference type="ARBA" id="ARBA00023242"/>
    </source>
</evidence>
<dbReference type="PANTHER" id="PTHR21399">
    <property type="entry name" value="CHLORIDE CONDUCTANCE REGULATORY PROTEIN ICLN"/>
    <property type="match status" value="1"/>
</dbReference>
<accession>A0A0D9QGY9</accession>
<evidence type="ECO:0008006" key="8">
    <source>
        <dbReference type="Google" id="ProtNLM"/>
    </source>
</evidence>
<dbReference type="OrthoDB" id="19714at2759"/>
<dbReference type="RefSeq" id="XP_012337082.1">
    <property type="nucleotide sequence ID" value="XM_012481659.1"/>
</dbReference>
<sequence length="288" mass="32593">MPVALNCLSEEGRRALEQGSPEPVLHKATDIEFVYNKLSLGQGKLYIMEKKIIWVSTQNEEDEEEKKKKKITNFTELASSASYLKHYEKNRDFYMHLVNEVNNVTVDSSNISLHAITSDKKICDSSCVYIQLNSDIVEGGEHDVDSVGDEDAAVAEEDREHVDSGADDAREDTDQVSCGVDHVEGDEVPQRPREKLGKRLFTKMSNEKNFFKKNEQNGLGGEEDCDEENADDESIEEKITPEILLVSKNYLTNDAIFRQMSNMDHSPDDEDDDESEGEETLEEEEEDA</sequence>
<evidence type="ECO:0000256" key="1">
    <source>
        <dbReference type="ARBA" id="ARBA00004123"/>
    </source>
</evidence>
<evidence type="ECO:0000313" key="6">
    <source>
        <dbReference type="EMBL" id="KJP86330.1"/>
    </source>
</evidence>